<dbReference type="Proteomes" id="UP001152798">
    <property type="component" value="Chromosome 5"/>
</dbReference>
<keyword evidence="3" id="KW-0963">Cytoplasm</keyword>
<keyword evidence="10" id="KW-1185">Reference proteome</keyword>
<evidence type="ECO:0000259" key="8">
    <source>
        <dbReference type="Pfam" id="PF18569"/>
    </source>
</evidence>
<evidence type="ECO:0000256" key="5">
    <source>
        <dbReference type="ARBA" id="ARBA00023242"/>
    </source>
</evidence>
<evidence type="ECO:0000313" key="10">
    <source>
        <dbReference type="Proteomes" id="UP001152798"/>
    </source>
</evidence>
<comment type="subcellular location">
    <subcellularLocation>
        <location evidence="2">Cytoplasm</location>
        <location evidence="2">Cytosol</location>
    </subcellularLocation>
    <subcellularLocation>
        <location evidence="1">Nucleus</location>
    </subcellularLocation>
</comment>
<dbReference type="EMBL" id="OV725081">
    <property type="protein sequence ID" value="CAH1403966.1"/>
    <property type="molecule type" value="Genomic_DNA"/>
</dbReference>
<protein>
    <recommendedName>
        <fullName evidence="11">Aminoacyl tRNA synthase complex-interacting multifunctional protein 2</fullName>
    </recommendedName>
</protein>
<organism evidence="9 10">
    <name type="scientific">Nezara viridula</name>
    <name type="common">Southern green stink bug</name>
    <name type="synonym">Cimex viridulus</name>
    <dbReference type="NCBI Taxonomy" id="85310"/>
    <lineage>
        <taxon>Eukaryota</taxon>
        <taxon>Metazoa</taxon>
        <taxon>Ecdysozoa</taxon>
        <taxon>Arthropoda</taxon>
        <taxon>Hexapoda</taxon>
        <taxon>Insecta</taxon>
        <taxon>Pterygota</taxon>
        <taxon>Neoptera</taxon>
        <taxon>Paraneoptera</taxon>
        <taxon>Hemiptera</taxon>
        <taxon>Heteroptera</taxon>
        <taxon>Panheteroptera</taxon>
        <taxon>Pentatomomorpha</taxon>
        <taxon>Pentatomoidea</taxon>
        <taxon>Pentatomidae</taxon>
        <taxon>Pentatominae</taxon>
        <taxon>Nezara</taxon>
    </lineage>
</organism>
<keyword evidence="4" id="KW-0648">Protein biosynthesis</keyword>
<evidence type="ECO:0000256" key="1">
    <source>
        <dbReference type="ARBA" id="ARBA00004123"/>
    </source>
</evidence>
<reference evidence="9" key="1">
    <citation type="submission" date="2022-01" db="EMBL/GenBank/DDBJ databases">
        <authorList>
            <person name="King R."/>
        </authorList>
    </citation>
    <scope>NUCLEOTIDE SEQUENCE</scope>
</reference>
<evidence type="ECO:0000313" key="9">
    <source>
        <dbReference type="EMBL" id="CAH1403966.1"/>
    </source>
</evidence>
<dbReference type="Pfam" id="PF14497">
    <property type="entry name" value="GST_C_3"/>
    <property type="match status" value="1"/>
</dbReference>
<evidence type="ECO:0000256" key="2">
    <source>
        <dbReference type="ARBA" id="ARBA00004514"/>
    </source>
</evidence>
<dbReference type="GO" id="GO:0005634">
    <property type="term" value="C:nucleus"/>
    <property type="evidence" value="ECO:0007669"/>
    <property type="project" value="UniProtKB-SubCell"/>
</dbReference>
<dbReference type="Pfam" id="PF18569">
    <property type="entry name" value="Thioredoxin_16"/>
    <property type="match status" value="1"/>
</dbReference>
<dbReference type="GO" id="GO:0005829">
    <property type="term" value="C:cytosol"/>
    <property type="evidence" value="ECO:0007669"/>
    <property type="project" value="UniProtKB-SubCell"/>
</dbReference>
<feature type="coiled-coil region" evidence="6">
    <location>
        <begin position="45"/>
        <end position="72"/>
    </location>
</feature>
<dbReference type="InterPro" id="IPR036282">
    <property type="entry name" value="Glutathione-S-Trfase_C_sf"/>
</dbReference>
<dbReference type="AlphaFoldDB" id="A0A9P0HL08"/>
<dbReference type="InterPro" id="IPR042360">
    <property type="entry name" value="AIMP2"/>
</dbReference>
<gene>
    <name evidence="9" type="ORF">NEZAVI_LOCUS12469</name>
</gene>
<dbReference type="PANTHER" id="PTHR13438">
    <property type="entry name" value="AMINOACYL TRNA SYNTHASE COMPLEX-INTERACTING MULTIFUNCTIONAL PROTEIN"/>
    <property type="match status" value="1"/>
</dbReference>
<evidence type="ECO:0008006" key="11">
    <source>
        <dbReference type="Google" id="ProtNLM"/>
    </source>
</evidence>
<feature type="domain" description="Glutathione S-transferase C-terminal" evidence="7">
    <location>
        <begin position="247"/>
        <end position="293"/>
    </location>
</feature>
<dbReference type="OrthoDB" id="424586at2759"/>
<evidence type="ECO:0000256" key="6">
    <source>
        <dbReference type="SAM" id="Coils"/>
    </source>
</evidence>
<dbReference type="InterPro" id="IPR041503">
    <property type="entry name" value="AIMP2_thioredoxin"/>
</dbReference>
<evidence type="ECO:0000256" key="3">
    <source>
        <dbReference type="ARBA" id="ARBA00022490"/>
    </source>
</evidence>
<keyword evidence="5" id="KW-0539">Nucleus</keyword>
<accession>A0A9P0HL08</accession>
<keyword evidence="6" id="KW-0175">Coiled coil</keyword>
<dbReference type="Gene3D" id="1.20.1050.130">
    <property type="match status" value="1"/>
</dbReference>
<dbReference type="SUPFAM" id="SSF47616">
    <property type="entry name" value="GST C-terminal domain-like"/>
    <property type="match status" value="1"/>
</dbReference>
<evidence type="ECO:0000256" key="4">
    <source>
        <dbReference type="ARBA" id="ARBA00022917"/>
    </source>
</evidence>
<dbReference type="GO" id="GO:0017101">
    <property type="term" value="C:aminoacyl-tRNA synthetase multienzyme complex"/>
    <property type="evidence" value="ECO:0007669"/>
    <property type="project" value="InterPro"/>
</dbReference>
<proteinExistence type="predicted"/>
<dbReference type="InterPro" id="IPR004046">
    <property type="entry name" value="GST_C"/>
</dbReference>
<sequence>MYQLKPLIDFNDKLSTNSPMYSMKNIHTKNVNSDCNEVVYDDVILNNVEKKQDELLKQINEIKDLLAILKAELSKPKIASPGKEKHKMHNKNVDFLKNGVNYDVVLNASVKNPPNSLLVLNKLWPDLVKFEFSWHVHSSLKGLPKNLQKFENLSANDSKSSTSQLRIRVVWKEVWCDCELVVSPLNCAPLLGEVNFLRFLNNNLSYEEMDTSTQTIFQTKLDICHCLQYCDNFQQQQEYYSDLIDGLEKNKWLAGNQLTIVDVACWSVLTNMKNPNLNSSLSKWFNNCNAYLTKSN</sequence>
<name>A0A9P0HL08_NEZVI</name>
<dbReference type="PANTHER" id="PTHR13438:SF2">
    <property type="entry name" value="AMINOACYL TRNA SYNTHASE COMPLEX-INTERACTING MULTIFUNCTIONAL PROTEIN 2"/>
    <property type="match status" value="1"/>
</dbReference>
<evidence type="ECO:0000259" key="7">
    <source>
        <dbReference type="Pfam" id="PF14497"/>
    </source>
</evidence>
<dbReference type="GO" id="GO:0006412">
    <property type="term" value="P:translation"/>
    <property type="evidence" value="ECO:0007669"/>
    <property type="project" value="UniProtKB-KW"/>
</dbReference>
<feature type="domain" description="AIMP2 thioredoxin-like" evidence="8">
    <location>
        <begin position="102"/>
        <end position="187"/>
    </location>
</feature>